<evidence type="ECO:0000313" key="4">
    <source>
        <dbReference type="EMBL" id="PCG15536.1"/>
    </source>
</evidence>
<feature type="region of interest" description="Disordered" evidence="2">
    <location>
        <begin position="1"/>
        <end position="21"/>
    </location>
</feature>
<sequence>MALAKGTAARDSRGAMPRKPHPLKATLRRALAPAIFMAVLVFFGAYAVLGPNGVLALGDYKRQLAQREKQYATLDQRRAMLKNRVTLLDPRHANPDMVDELVRKELNVAHPDEVIVPLK</sequence>
<reference evidence="4 5" key="1">
    <citation type="submission" date="2017-09" db="EMBL/GenBank/DDBJ databases">
        <title>Sphingomonas adhaesiva DSM 7418, whole genome shotgun sequence.</title>
        <authorList>
            <person name="Feng G."/>
            <person name="Zhu H."/>
        </authorList>
    </citation>
    <scope>NUCLEOTIDE SEQUENCE [LARGE SCALE GENOMIC DNA]</scope>
    <source>
        <strain evidence="4 5">DSM 7418</strain>
    </source>
</reference>
<evidence type="ECO:0000256" key="3">
    <source>
        <dbReference type="SAM" id="Phobius"/>
    </source>
</evidence>
<dbReference type="EMBL" id="NWVC01000001">
    <property type="protein sequence ID" value="PCG15536.1"/>
    <property type="molecule type" value="Genomic_DNA"/>
</dbReference>
<evidence type="ECO:0000256" key="1">
    <source>
        <dbReference type="SAM" id="Coils"/>
    </source>
</evidence>
<protein>
    <submittedName>
        <fullName evidence="4">Septum formation initiator</fullName>
    </submittedName>
</protein>
<dbReference type="Proteomes" id="UP000218323">
    <property type="component" value="Unassembled WGS sequence"/>
</dbReference>
<feature type="coiled-coil region" evidence="1">
    <location>
        <begin position="57"/>
        <end position="84"/>
    </location>
</feature>
<accession>A0A2A4IBH2</accession>
<comment type="caution">
    <text evidence="4">The sequence shown here is derived from an EMBL/GenBank/DDBJ whole genome shotgun (WGS) entry which is preliminary data.</text>
</comment>
<gene>
    <name evidence="4" type="ORF">COA07_00610</name>
</gene>
<keyword evidence="3" id="KW-1133">Transmembrane helix</keyword>
<organism evidence="4 5">
    <name type="scientific">Sphingomonas adhaesiva</name>
    <dbReference type="NCBI Taxonomy" id="28212"/>
    <lineage>
        <taxon>Bacteria</taxon>
        <taxon>Pseudomonadati</taxon>
        <taxon>Pseudomonadota</taxon>
        <taxon>Alphaproteobacteria</taxon>
        <taxon>Sphingomonadales</taxon>
        <taxon>Sphingomonadaceae</taxon>
        <taxon>Sphingomonas</taxon>
    </lineage>
</organism>
<dbReference type="RefSeq" id="WP_083956643.1">
    <property type="nucleotide sequence ID" value="NZ_JBHIWA010000004.1"/>
</dbReference>
<dbReference type="InterPro" id="IPR007060">
    <property type="entry name" value="FtsL/DivIC"/>
</dbReference>
<name>A0A2A4IBH2_9SPHN</name>
<dbReference type="Pfam" id="PF04977">
    <property type="entry name" value="DivIC"/>
    <property type="match status" value="1"/>
</dbReference>
<proteinExistence type="predicted"/>
<keyword evidence="3" id="KW-0472">Membrane</keyword>
<evidence type="ECO:0000313" key="5">
    <source>
        <dbReference type="Proteomes" id="UP000218323"/>
    </source>
</evidence>
<evidence type="ECO:0000256" key="2">
    <source>
        <dbReference type="SAM" id="MobiDB-lite"/>
    </source>
</evidence>
<keyword evidence="1" id="KW-0175">Coiled coil</keyword>
<keyword evidence="5" id="KW-1185">Reference proteome</keyword>
<dbReference type="AlphaFoldDB" id="A0A2A4IBH2"/>
<keyword evidence="3" id="KW-0812">Transmembrane</keyword>
<feature type="transmembrane region" description="Helical" evidence="3">
    <location>
        <begin position="30"/>
        <end position="57"/>
    </location>
</feature>